<dbReference type="CDD" id="cd00033">
    <property type="entry name" value="CCP"/>
    <property type="match status" value="1"/>
</dbReference>
<dbReference type="Gene3D" id="2.10.70.10">
    <property type="entry name" value="Complement Module, domain 1"/>
    <property type="match status" value="3"/>
</dbReference>
<dbReference type="PANTHER" id="PTHR19325">
    <property type="entry name" value="COMPLEMENT COMPONENT-RELATED SUSHI DOMAIN-CONTAINING"/>
    <property type="match status" value="1"/>
</dbReference>
<dbReference type="STRING" id="905079.L1JFU1"/>
<dbReference type="PaxDb" id="55529-EKX47356"/>
<name>L1JFU1_GUITC</name>
<dbReference type="SUPFAM" id="SSF57535">
    <property type="entry name" value="Complement control module/SCR domain"/>
    <property type="match status" value="4"/>
</dbReference>
<dbReference type="AlphaFoldDB" id="L1JFU1"/>
<feature type="region of interest" description="Disordered" evidence="5">
    <location>
        <begin position="56"/>
        <end position="90"/>
    </location>
</feature>
<feature type="compositionally biased region" description="Low complexity" evidence="5">
    <location>
        <begin position="205"/>
        <end position="227"/>
    </location>
</feature>
<dbReference type="KEGG" id="gtt:GUITHDRAFT_137535"/>
<dbReference type="Proteomes" id="UP000011087">
    <property type="component" value="Unassembled WGS sequence"/>
</dbReference>
<feature type="region of interest" description="Disordered" evidence="5">
    <location>
        <begin position="172"/>
        <end position="251"/>
    </location>
</feature>
<dbReference type="PANTHER" id="PTHR19325:SF575">
    <property type="entry name" value="LOCOMOTION-RELATED PROTEIN HIKARU GENKI"/>
    <property type="match status" value="1"/>
</dbReference>
<feature type="compositionally biased region" description="Basic residues" evidence="5">
    <location>
        <begin position="193"/>
        <end position="204"/>
    </location>
</feature>
<organism evidence="7">
    <name type="scientific">Guillardia theta (strain CCMP2712)</name>
    <name type="common">Cryptophyte</name>
    <dbReference type="NCBI Taxonomy" id="905079"/>
    <lineage>
        <taxon>Eukaryota</taxon>
        <taxon>Cryptophyceae</taxon>
        <taxon>Pyrenomonadales</taxon>
        <taxon>Geminigeraceae</taxon>
        <taxon>Guillardia</taxon>
    </lineage>
</organism>
<feature type="region of interest" description="Disordered" evidence="5">
    <location>
        <begin position="145"/>
        <end position="164"/>
    </location>
</feature>
<reference evidence="9" key="2">
    <citation type="submission" date="2012-11" db="EMBL/GenBank/DDBJ databases">
        <authorList>
            <person name="Kuo A."/>
            <person name="Curtis B.A."/>
            <person name="Tanifuji G."/>
            <person name="Burki F."/>
            <person name="Gruber A."/>
            <person name="Irimia M."/>
            <person name="Maruyama S."/>
            <person name="Arias M.C."/>
            <person name="Ball S.G."/>
            <person name="Gile G.H."/>
            <person name="Hirakawa Y."/>
            <person name="Hopkins J.F."/>
            <person name="Rensing S.A."/>
            <person name="Schmutz J."/>
            <person name="Symeonidi A."/>
            <person name="Elias M."/>
            <person name="Eveleigh R.J."/>
            <person name="Herman E.K."/>
            <person name="Klute M.J."/>
            <person name="Nakayama T."/>
            <person name="Obornik M."/>
            <person name="Reyes-Prieto A."/>
            <person name="Armbrust E.V."/>
            <person name="Aves S.J."/>
            <person name="Beiko R.G."/>
            <person name="Coutinho P."/>
            <person name="Dacks J.B."/>
            <person name="Durnford D.G."/>
            <person name="Fast N.M."/>
            <person name="Green B.R."/>
            <person name="Grisdale C."/>
            <person name="Hempe F."/>
            <person name="Henrissat B."/>
            <person name="Hoppner M.P."/>
            <person name="Ishida K.-I."/>
            <person name="Kim E."/>
            <person name="Koreny L."/>
            <person name="Kroth P.G."/>
            <person name="Liu Y."/>
            <person name="Malik S.-B."/>
            <person name="Maier U.G."/>
            <person name="McRose D."/>
            <person name="Mock T."/>
            <person name="Neilson J.A."/>
            <person name="Onodera N.T."/>
            <person name="Poole A.M."/>
            <person name="Pritham E.J."/>
            <person name="Richards T.A."/>
            <person name="Rocap G."/>
            <person name="Roy S.W."/>
            <person name="Sarai C."/>
            <person name="Schaack S."/>
            <person name="Shirato S."/>
            <person name="Slamovits C.H."/>
            <person name="Spencer D.F."/>
            <person name="Suzuki S."/>
            <person name="Worden A.Z."/>
            <person name="Zauner S."/>
            <person name="Barry K."/>
            <person name="Bell C."/>
            <person name="Bharti A.K."/>
            <person name="Crow J.A."/>
            <person name="Grimwood J."/>
            <person name="Kramer R."/>
            <person name="Lindquist E."/>
            <person name="Lucas S."/>
            <person name="Salamov A."/>
            <person name="McFadden G.I."/>
            <person name="Lane C.E."/>
            <person name="Keeling P.J."/>
            <person name="Gray M.W."/>
            <person name="Grigoriev I.V."/>
            <person name="Archibald J.M."/>
        </authorList>
    </citation>
    <scope>NUCLEOTIDE SEQUENCE</scope>
    <source>
        <strain evidence="9">CCMP2712</strain>
    </source>
</reference>
<evidence type="ECO:0000313" key="8">
    <source>
        <dbReference type="EnsemblProtists" id="EKX47356"/>
    </source>
</evidence>
<dbReference type="InterPro" id="IPR050350">
    <property type="entry name" value="Compl-Cell_Adhes-Reg"/>
</dbReference>
<dbReference type="RefSeq" id="XP_005834336.1">
    <property type="nucleotide sequence ID" value="XM_005834279.1"/>
</dbReference>
<sequence>MSATWGGAGALLAAFATCCMLILILSSDSTKIQLLPKFACTDSSICSKYALLRAGPTTNSGGERSKSSESSSRILQASGNQTTRSVQHQAPDLQPGSIVHLSTEQGNLPLFVDGRPDNSGYIPVHAFREGLRYDGFITIGMKGSELQYPPPSLLHAGQQGRDRQRMAKIRGRLEGASGEAVKGELALESSASRPRRQQQTKHVQRAAAQTPSAAAAAQAAHASKPSPVLGQTSQQHKQLKRVQRRSEGSQAVTVKKASVIKGYFDMSNDHFASVNLKPSACSSGAMSPSCGTSSFACSAHLHLHVEVFCPPYTAPEHGSVTYRGKEYRSHTGSEEAGRHYLTINGHRYPLAAAGDIPSCEQVKIHCDPHYELDGREGAFRDPYCLQSGEWEKGQSCVRIACEPYRPPLNGYVFPTGQVFAGESVAIKCDPGFMPHFGEEHAKENPQCLDTRAYELGVTCVPIMCPAYVAPEHASVTPSGPVQVGERVAIVCNRGYRARIYNDLHPTLWPTFGETANRMPDDLVGTATPMCLETTKYEEGITCVPLPVQCPAYQAPNHGSVWYELDEYRIASPSGLEGWPRTDSLFITCDEHYQLSDGGRQTIRCLRTGEWEQGKTCEPIMCDSFQAPAHSTFNGPRTRVLAGTQVFVSCDEGYQASGVSRGLTASPKCLDSGYFEEAIKCVPVKRNEEERPAEPRQREEEREEDPAPQRESQELQEEKGKDAGYTVHDYSPNIFDQEPR</sequence>
<dbReference type="EnsemblProtists" id="EKX47356">
    <property type="protein sequence ID" value="EKX47356"/>
    <property type="gene ID" value="GUITHDRAFT_137535"/>
</dbReference>
<accession>L1JFU1</accession>
<feature type="region of interest" description="Disordered" evidence="5">
    <location>
        <begin position="685"/>
        <end position="739"/>
    </location>
</feature>
<dbReference type="EMBL" id="JH992990">
    <property type="protein sequence ID" value="EKX47356.1"/>
    <property type="molecule type" value="Genomic_DNA"/>
</dbReference>
<keyword evidence="2" id="KW-0677">Repeat</keyword>
<evidence type="ECO:0000313" key="7">
    <source>
        <dbReference type="EMBL" id="EKX47356.1"/>
    </source>
</evidence>
<feature type="compositionally biased region" description="Basic and acidic residues" evidence="5">
    <location>
        <begin position="685"/>
        <end position="721"/>
    </location>
</feature>
<dbReference type="OrthoDB" id="6515930at2759"/>
<keyword evidence="3" id="KW-1015">Disulfide bond</keyword>
<evidence type="ECO:0000256" key="1">
    <source>
        <dbReference type="ARBA" id="ARBA00022659"/>
    </source>
</evidence>
<feature type="domain" description="Sushi" evidence="6">
    <location>
        <begin position="547"/>
        <end position="618"/>
    </location>
</feature>
<dbReference type="InterPro" id="IPR000436">
    <property type="entry name" value="Sushi_SCR_CCP_dom"/>
</dbReference>
<feature type="compositionally biased region" description="Polar residues" evidence="5">
    <location>
        <begin position="74"/>
        <end position="88"/>
    </location>
</feature>
<dbReference type="SMART" id="SM00032">
    <property type="entry name" value="CCP"/>
    <property type="match status" value="3"/>
</dbReference>
<dbReference type="InterPro" id="IPR035976">
    <property type="entry name" value="Sushi/SCR/CCP_sf"/>
</dbReference>
<reference evidence="8" key="3">
    <citation type="submission" date="2015-06" db="UniProtKB">
        <authorList>
            <consortium name="EnsemblProtists"/>
        </authorList>
    </citation>
    <scope>IDENTIFICATION</scope>
</reference>
<evidence type="ECO:0000313" key="9">
    <source>
        <dbReference type="Proteomes" id="UP000011087"/>
    </source>
</evidence>
<protein>
    <recommendedName>
        <fullName evidence="6">Sushi domain-containing protein</fullName>
    </recommendedName>
</protein>
<dbReference type="HOGENOM" id="CLU_375738_0_0_1"/>
<proteinExistence type="predicted"/>
<evidence type="ECO:0000256" key="4">
    <source>
        <dbReference type="ARBA" id="ARBA00023180"/>
    </source>
</evidence>
<keyword evidence="4" id="KW-0325">Glycoprotein</keyword>
<evidence type="ECO:0000256" key="3">
    <source>
        <dbReference type="ARBA" id="ARBA00023157"/>
    </source>
</evidence>
<dbReference type="GeneID" id="17303969"/>
<dbReference type="PROSITE" id="PS50923">
    <property type="entry name" value="SUSHI"/>
    <property type="match status" value="1"/>
</dbReference>
<evidence type="ECO:0000259" key="6">
    <source>
        <dbReference type="PROSITE" id="PS50923"/>
    </source>
</evidence>
<reference evidence="7 9" key="1">
    <citation type="journal article" date="2012" name="Nature">
        <title>Algal genomes reveal evolutionary mosaicism and the fate of nucleomorphs.</title>
        <authorList>
            <consortium name="DOE Joint Genome Institute"/>
            <person name="Curtis B.A."/>
            <person name="Tanifuji G."/>
            <person name="Burki F."/>
            <person name="Gruber A."/>
            <person name="Irimia M."/>
            <person name="Maruyama S."/>
            <person name="Arias M.C."/>
            <person name="Ball S.G."/>
            <person name="Gile G.H."/>
            <person name="Hirakawa Y."/>
            <person name="Hopkins J.F."/>
            <person name="Kuo A."/>
            <person name="Rensing S.A."/>
            <person name="Schmutz J."/>
            <person name="Symeonidi A."/>
            <person name="Elias M."/>
            <person name="Eveleigh R.J."/>
            <person name="Herman E.K."/>
            <person name="Klute M.J."/>
            <person name="Nakayama T."/>
            <person name="Obornik M."/>
            <person name="Reyes-Prieto A."/>
            <person name="Armbrust E.V."/>
            <person name="Aves S.J."/>
            <person name="Beiko R.G."/>
            <person name="Coutinho P."/>
            <person name="Dacks J.B."/>
            <person name="Durnford D.G."/>
            <person name="Fast N.M."/>
            <person name="Green B.R."/>
            <person name="Grisdale C.J."/>
            <person name="Hempel F."/>
            <person name="Henrissat B."/>
            <person name="Hoppner M.P."/>
            <person name="Ishida K."/>
            <person name="Kim E."/>
            <person name="Koreny L."/>
            <person name="Kroth P.G."/>
            <person name="Liu Y."/>
            <person name="Malik S.B."/>
            <person name="Maier U.G."/>
            <person name="McRose D."/>
            <person name="Mock T."/>
            <person name="Neilson J.A."/>
            <person name="Onodera N.T."/>
            <person name="Poole A.M."/>
            <person name="Pritham E.J."/>
            <person name="Richards T.A."/>
            <person name="Rocap G."/>
            <person name="Roy S.W."/>
            <person name="Sarai C."/>
            <person name="Schaack S."/>
            <person name="Shirato S."/>
            <person name="Slamovits C.H."/>
            <person name="Spencer D.F."/>
            <person name="Suzuki S."/>
            <person name="Worden A.Z."/>
            <person name="Zauner S."/>
            <person name="Barry K."/>
            <person name="Bell C."/>
            <person name="Bharti A.K."/>
            <person name="Crow J.A."/>
            <person name="Grimwood J."/>
            <person name="Kramer R."/>
            <person name="Lindquist E."/>
            <person name="Lucas S."/>
            <person name="Salamov A."/>
            <person name="McFadden G.I."/>
            <person name="Lane C.E."/>
            <person name="Keeling P.J."/>
            <person name="Gray M.W."/>
            <person name="Grigoriev I.V."/>
            <person name="Archibald J.M."/>
        </authorList>
    </citation>
    <scope>NUCLEOTIDE SEQUENCE</scope>
    <source>
        <strain evidence="7 9">CCMP2712</strain>
    </source>
</reference>
<evidence type="ECO:0000256" key="2">
    <source>
        <dbReference type="ARBA" id="ARBA00022737"/>
    </source>
</evidence>
<dbReference type="Pfam" id="PF00084">
    <property type="entry name" value="Sushi"/>
    <property type="match status" value="2"/>
</dbReference>
<keyword evidence="1" id="KW-0768">Sushi</keyword>
<evidence type="ECO:0000256" key="5">
    <source>
        <dbReference type="SAM" id="MobiDB-lite"/>
    </source>
</evidence>
<keyword evidence="9" id="KW-1185">Reference proteome</keyword>
<gene>
    <name evidence="7" type="ORF">GUITHDRAFT_137535</name>
</gene>